<dbReference type="Proteomes" id="UP000008144">
    <property type="component" value="Unassembled WGS sequence"/>
</dbReference>
<reference evidence="6" key="3">
    <citation type="submission" date="2025-09" db="UniProtKB">
        <authorList>
            <consortium name="Ensembl"/>
        </authorList>
    </citation>
    <scope>IDENTIFICATION</scope>
</reference>
<dbReference type="Pfam" id="PF01564">
    <property type="entry name" value="Spermine_synth"/>
    <property type="match status" value="1"/>
</dbReference>
<name>F6WYU2_CIOIN</name>
<proteinExistence type="inferred from homology"/>
<evidence type="ECO:0000313" key="6">
    <source>
        <dbReference type="Ensembl" id="ENSCINP00000005777.3"/>
    </source>
</evidence>
<evidence type="ECO:0000256" key="1">
    <source>
        <dbReference type="ARBA" id="ARBA00007867"/>
    </source>
</evidence>
<feature type="coiled-coil region" evidence="4">
    <location>
        <begin position="103"/>
        <end position="130"/>
    </location>
</feature>
<evidence type="ECO:0000313" key="7">
    <source>
        <dbReference type="Proteomes" id="UP000008144"/>
    </source>
</evidence>
<feature type="active site" description="Proton acceptor" evidence="3">
    <location>
        <position position="62"/>
    </location>
</feature>
<dbReference type="PROSITE" id="PS51006">
    <property type="entry name" value="PABS_2"/>
    <property type="match status" value="1"/>
</dbReference>
<dbReference type="SUPFAM" id="SSF53335">
    <property type="entry name" value="S-adenosyl-L-methionine-dependent methyltransferases"/>
    <property type="match status" value="1"/>
</dbReference>
<evidence type="ECO:0000256" key="3">
    <source>
        <dbReference type="PROSITE-ProRule" id="PRU00354"/>
    </source>
</evidence>
<dbReference type="GO" id="GO:0006597">
    <property type="term" value="P:spermine biosynthetic process"/>
    <property type="evidence" value="ECO:0007669"/>
    <property type="project" value="InterPro"/>
</dbReference>
<dbReference type="OMA" id="WVFAWAR"/>
<keyword evidence="3" id="KW-0620">Polyamine biosynthesis</keyword>
<keyword evidence="4" id="KW-0175">Coiled coil</keyword>
<dbReference type="InParanoid" id="F6WYU2"/>
<dbReference type="InterPro" id="IPR030374">
    <property type="entry name" value="PABS"/>
</dbReference>
<sequence length="151" mass="17353">MITMIDIDRMVVDAAKIHLRGICGDAMDREEGDNYKIIVEDCVPHLKKFAAEGQKFDYVINDLTAIPISLEPTGSFWDFLRLILSLSIDVLEEDGKYFTQGNSSNMRDALQMYEDQLNKLEVKVSFSKETVCVPSYHELWVFYTLWKSAQS</sequence>
<reference evidence="6" key="2">
    <citation type="submission" date="2025-08" db="UniProtKB">
        <authorList>
            <consortium name="Ensembl"/>
        </authorList>
    </citation>
    <scope>IDENTIFICATION</scope>
</reference>
<dbReference type="PANTHER" id="PTHR46315:SF1">
    <property type="entry name" value="SPERMINE SYNTHASE"/>
    <property type="match status" value="1"/>
</dbReference>
<comment type="similarity">
    <text evidence="1">Belongs to the spermidine/spermine synthase family.</text>
</comment>
<evidence type="ECO:0000256" key="4">
    <source>
        <dbReference type="SAM" id="Coils"/>
    </source>
</evidence>
<keyword evidence="7" id="KW-1185">Reference proteome</keyword>
<reference evidence="7" key="1">
    <citation type="journal article" date="2002" name="Science">
        <title>The draft genome of Ciona intestinalis: insights into chordate and vertebrate origins.</title>
        <authorList>
            <person name="Dehal P."/>
            <person name="Satou Y."/>
            <person name="Campbell R.K."/>
            <person name="Chapman J."/>
            <person name="Degnan B."/>
            <person name="De Tomaso A."/>
            <person name="Davidson B."/>
            <person name="Di Gregorio A."/>
            <person name="Gelpke M."/>
            <person name="Goodstein D.M."/>
            <person name="Harafuji N."/>
            <person name="Hastings K.E."/>
            <person name="Ho I."/>
            <person name="Hotta K."/>
            <person name="Huang W."/>
            <person name="Kawashima T."/>
            <person name="Lemaire P."/>
            <person name="Martinez D."/>
            <person name="Meinertzhagen I.A."/>
            <person name="Necula S."/>
            <person name="Nonaka M."/>
            <person name="Putnam N."/>
            <person name="Rash S."/>
            <person name="Saiga H."/>
            <person name="Satake M."/>
            <person name="Terry A."/>
            <person name="Yamada L."/>
            <person name="Wang H.G."/>
            <person name="Awazu S."/>
            <person name="Azumi K."/>
            <person name="Boore J."/>
            <person name="Branno M."/>
            <person name="Chin-Bow S."/>
            <person name="DeSantis R."/>
            <person name="Doyle S."/>
            <person name="Francino P."/>
            <person name="Keys D.N."/>
            <person name="Haga S."/>
            <person name="Hayashi H."/>
            <person name="Hino K."/>
            <person name="Imai K.S."/>
            <person name="Inaba K."/>
            <person name="Kano S."/>
            <person name="Kobayashi K."/>
            <person name="Kobayashi M."/>
            <person name="Lee B.I."/>
            <person name="Makabe K.W."/>
            <person name="Manohar C."/>
            <person name="Matassi G."/>
            <person name="Medina M."/>
            <person name="Mochizuki Y."/>
            <person name="Mount S."/>
            <person name="Morishita T."/>
            <person name="Miura S."/>
            <person name="Nakayama A."/>
            <person name="Nishizaka S."/>
            <person name="Nomoto H."/>
            <person name="Ohta F."/>
            <person name="Oishi K."/>
            <person name="Rigoutsos I."/>
            <person name="Sano M."/>
            <person name="Sasaki A."/>
            <person name="Sasakura Y."/>
            <person name="Shoguchi E."/>
            <person name="Shin-i T."/>
            <person name="Spagnuolo A."/>
            <person name="Stainier D."/>
            <person name="Suzuki M.M."/>
            <person name="Tassy O."/>
            <person name="Takatori N."/>
            <person name="Tokuoka M."/>
            <person name="Yagi K."/>
            <person name="Yoshizaki F."/>
            <person name="Wada S."/>
            <person name="Zhang C."/>
            <person name="Hyatt P.D."/>
            <person name="Larimer F."/>
            <person name="Detter C."/>
            <person name="Doggett N."/>
            <person name="Glavina T."/>
            <person name="Hawkins T."/>
            <person name="Richardson P."/>
            <person name="Lucas S."/>
            <person name="Kohara Y."/>
            <person name="Levine M."/>
            <person name="Satoh N."/>
            <person name="Rokhsar D.S."/>
        </authorList>
    </citation>
    <scope>NUCLEOTIDE SEQUENCE [LARGE SCALE GENOMIC DNA]</scope>
</reference>
<dbReference type="FunFam" id="3.40.50.150:FF:000197">
    <property type="entry name" value="spermine synthase isoform X2"/>
    <property type="match status" value="1"/>
</dbReference>
<dbReference type="GeneTree" id="ENSGT00870000136506"/>
<accession>F6WYU2</accession>
<dbReference type="InterPro" id="IPR015576">
    <property type="entry name" value="Spermine_synthase_animal"/>
</dbReference>
<dbReference type="GO" id="GO:0016768">
    <property type="term" value="F:spermine synthase activity"/>
    <property type="evidence" value="ECO:0007669"/>
    <property type="project" value="InterPro"/>
</dbReference>
<dbReference type="Ensembl" id="ENSCINT00000005777.3">
    <property type="protein sequence ID" value="ENSCINP00000005777.3"/>
    <property type="gene ID" value="ENSCING00000002827.3"/>
</dbReference>
<dbReference type="InterPro" id="IPR029063">
    <property type="entry name" value="SAM-dependent_MTases_sf"/>
</dbReference>
<dbReference type="HOGENOM" id="CLU_048650_2_0_1"/>
<dbReference type="STRING" id="7719.ENSCINP00000005777"/>
<protein>
    <recommendedName>
        <fullName evidence="5">PABS domain-containing protein</fullName>
    </recommendedName>
</protein>
<organism evidence="6 7">
    <name type="scientific">Ciona intestinalis</name>
    <name type="common">Transparent sea squirt</name>
    <name type="synonym">Ascidia intestinalis</name>
    <dbReference type="NCBI Taxonomy" id="7719"/>
    <lineage>
        <taxon>Eukaryota</taxon>
        <taxon>Metazoa</taxon>
        <taxon>Chordata</taxon>
        <taxon>Tunicata</taxon>
        <taxon>Ascidiacea</taxon>
        <taxon>Phlebobranchia</taxon>
        <taxon>Cionidae</taxon>
        <taxon>Ciona</taxon>
    </lineage>
</organism>
<dbReference type="PANTHER" id="PTHR46315">
    <property type="entry name" value="SPERMINE SYNTHASE"/>
    <property type="match status" value="1"/>
</dbReference>
<evidence type="ECO:0000256" key="2">
    <source>
        <dbReference type="ARBA" id="ARBA00022679"/>
    </source>
</evidence>
<dbReference type="Gene3D" id="3.40.50.150">
    <property type="entry name" value="Vaccinia Virus protein VP39"/>
    <property type="match status" value="1"/>
</dbReference>
<dbReference type="AlphaFoldDB" id="F6WYU2"/>
<keyword evidence="2 3" id="KW-0808">Transferase</keyword>
<feature type="domain" description="PABS" evidence="5">
    <location>
        <begin position="1"/>
        <end position="147"/>
    </location>
</feature>
<evidence type="ECO:0000259" key="5">
    <source>
        <dbReference type="PROSITE" id="PS51006"/>
    </source>
</evidence>